<dbReference type="SUPFAM" id="SSF49854">
    <property type="entry name" value="Spermadhesin, CUB domain"/>
    <property type="match status" value="1"/>
</dbReference>
<dbReference type="OrthoDB" id="6479909at2759"/>
<gene>
    <name evidence="5" type="primary">LOC113396206</name>
</gene>
<sequence>MEYKKYLIILINILCIHGKNWYLASDNSNFKIFESRINQKQDKIRRFIPLNAEDRGLINKKNIKSTVHDYYYADIRGFTPSDPLHISNLLKSSTRTALRTDSVPNNTYININNTVPGNNIIQMNRSKRRNEKRRCAQRSKKKRFNSKGQNRFLDVFEVVEFDHVTCSALNGFEGTCLHEYDCQKVGGRTMGTCADGYGTCCVMQFTCDERSSSPSVWFTNPGYPTPSPDRLSCSFTLDKYFDEVKQIRLDFISFEILPPTAGSCEQDQFLVTGQNVNNVIPILCGINSGQHVYIEVSNAEGPVVLSFQTISEEHRLFSIKVTQLISSDNLKAPSGCLQYYKEEHGYLESFNYRDISEIGITRISSYMNYLNYAICIERANAFCSITYNNVGDMQIINYDTAGLPVIPPRQAGVEIFDCPSDWLLIAAVRLCGERLNDGSILQDFTLDAPVTDDGAGPIVIWFRTDGIYAGRGFKLTYQQNACTK</sequence>
<protein>
    <submittedName>
        <fullName evidence="5">Uncharacterized protein LOC113396206</fullName>
    </submittedName>
</protein>
<dbReference type="OMA" id="TECTMDY"/>
<evidence type="ECO:0000313" key="5">
    <source>
        <dbReference type="RefSeq" id="XP_026489840.2"/>
    </source>
</evidence>
<dbReference type="RefSeq" id="XP_026489840.2">
    <property type="nucleotide sequence ID" value="XM_026634055.2"/>
</dbReference>
<name>A0A8B8HYP9_VANTA</name>
<reference evidence="5" key="1">
    <citation type="submission" date="2025-08" db="UniProtKB">
        <authorList>
            <consortium name="RefSeq"/>
        </authorList>
    </citation>
    <scope>IDENTIFICATION</scope>
    <source>
        <tissue evidence="5">Whole body</tissue>
    </source>
</reference>
<dbReference type="PANTHER" id="PTHR33236">
    <property type="entry name" value="INTRAFLAGELLAR TRANSPORT PROTEIN 122 FAMILY PROTEIN-RELATED"/>
    <property type="match status" value="1"/>
</dbReference>
<organism evidence="4 5">
    <name type="scientific">Vanessa tameamea</name>
    <name type="common">Kamehameha butterfly</name>
    <dbReference type="NCBI Taxonomy" id="334116"/>
    <lineage>
        <taxon>Eukaryota</taxon>
        <taxon>Metazoa</taxon>
        <taxon>Ecdysozoa</taxon>
        <taxon>Arthropoda</taxon>
        <taxon>Hexapoda</taxon>
        <taxon>Insecta</taxon>
        <taxon>Pterygota</taxon>
        <taxon>Neoptera</taxon>
        <taxon>Endopterygota</taxon>
        <taxon>Lepidoptera</taxon>
        <taxon>Glossata</taxon>
        <taxon>Ditrysia</taxon>
        <taxon>Papilionoidea</taxon>
        <taxon>Nymphalidae</taxon>
        <taxon>Nymphalinae</taxon>
        <taxon>Vanessa</taxon>
    </lineage>
</organism>
<comment type="caution">
    <text evidence="2">Lacks conserved residue(s) required for the propagation of feature annotation.</text>
</comment>
<evidence type="ECO:0000256" key="2">
    <source>
        <dbReference type="PROSITE-ProRule" id="PRU00059"/>
    </source>
</evidence>
<dbReference type="PANTHER" id="PTHR33236:SF11">
    <property type="entry name" value="CUB DOMAIN-CONTAINING PROTEIN"/>
    <property type="match status" value="1"/>
</dbReference>
<evidence type="ECO:0000256" key="1">
    <source>
        <dbReference type="ARBA" id="ARBA00023157"/>
    </source>
</evidence>
<accession>A0A8B8HYP9</accession>
<dbReference type="PROSITE" id="PS01180">
    <property type="entry name" value="CUB"/>
    <property type="match status" value="1"/>
</dbReference>
<proteinExistence type="predicted"/>
<dbReference type="Pfam" id="PF26080">
    <property type="entry name" value="CUB_animal"/>
    <property type="match status" value="1"/>
</dbReference>
<dbReference type="AlphaFoldDB" id="A0A8B8HYP9"/>
<evidence type="ECO:0000259" key="3">
    <source>
        <dbReference type="PROSITE" id="PS01180"/>
    </source>
</evidence>
<dbReference type="GeneID" id="113396206"/>
<evidence type="ECO:0000313" key="4">
    <source>
        <dbReference type="Proteomes" id="UP001652626"/>
    </source>
</evidence>
<dbReference type="InterPro" id="IPR000859">
    <property type="entry name" value="CUB_dom"/>
</dbReference>
<dbReference type="InterPro" id="IPR058698">
    <property type="entry name" value="CUB_metazoa"/>
</dbReference>
<dbReference type="Proteomes" id="UP001652626">
    <property type="component" value="Chromosome 11"/>
</dbReference>
<keyword evidence="4" id="KW-1185">Reference proteome</keyword>
<feature type="domain" description="CUB" evidence="3">
    <location>
        <begin position="207"/>
        <end position="324"/>
    </location>
</feature>
<dbReference type="Gene3D" id="2.60.120.290">
    <property type="entry name" value="Spermadhesin, CUB domain"/>
    <property type="match status" value="1"/>
</dbReference>
<keyword evidence="1" id="KW-1015">Disulfide bond</keyword>
<dbReference type="InterPro" id="IPR035914">
    <property type="entry name" value="Sperma_CUB_dom_sf"/>
</dbReference>